<evidence type="ECO:0000313" key="3">
    <source>
        <dbReference type="Proteomes" id="UP000717534"/>
    </source>
</evidence>
<dbReference type="InterPro" id="IPR018873">
    <property type="entry name" value="KilA-N_DNA-bd_domain"/>
</dbReference>
<sequence>MKKQHEVTVQNIQSAILTLPGRPPFMVTKQLADLYETDSERVLQAYRRNLKKFPEDFVFQLTEEEAKTLQSEGSMTYLGGALPYGFSRNGFNMLSAVLQGDVADERAIQIMRAFSAFEEMFQVNQEGRPALYTMVKTVDHHHLLKYYHEGRGKMCAIPVSDEDSAGMKQDILAGMTTAQVAKKYDRSKSTVKKHTKVERARIVLENSGQMTLPFAGGHA</sequence>
<dbReference type="EMBL" id="JAFITO010000067">
    <property type="protein sequence ID" value="MBN4068860.1"/>
    <property type="molecule type" value="Genomic_DNA"/>
</dbReference>
<evidence type="ECO:0000313" key="2">
    <source>
        <dbReference type="EMBL" id="MBN4068860.1"/>
    </source>
</evidence>
<comment type="caution">
    <text evidence="2">The sequence shown here is derived from an EMBL/GenBank/DDBJ whole genome shotgun (WGS) entry which is preliminary data.</text>
</comment>
<keyword evidence="3" id="KW-1185">Reference proteome</keyword>
<protein>
    <submittedName>
        <fullName evidence="2">ORF6N domain-containing protein</fullName>
    </submittedName>
</protein>
<dbReference type="Pfam" id="PF10543">
    <property type="entry name" value="ORF6N"/>
    <property type="match status" value="1"/>
</dbReference>
<gene>
    <name evidence="2" type="ORF">JYU06_05015</name>
</gene>
<accession>A0ABS3AZW0</accession>
<reference evidence="2 3" key="1">
    <citation type="submission" date="2021-02" db="EMBL/GenBank/DDBJ databases">
        <title>Activity-based single-cell genomes from oceanic crustal fluid captures similar information to metagenomic and metatranscriptomic surveys with orders of magnitude less sampling.</title>
        <authorList>
            <person name="D'Angelo T.S."/>
            <person name="Orcutt B.N."/>
        </authorList>
    </citation>
    <scope>NUCLEOTIDE SEQUENCE [LARGE SCALE GENOMIC DNA]</scope>
    <source>
        <strain evidence="2">AH-315-G02</strain>
    </source>
</reference>
<feature type="domain" description="KilA-N DNA-binding" evidence="1">
    <location>
        <begin position="25"/>
        <end position="97"/>
    </location>
</feature>
<organism evidence="2 3">
    <name type="scientific">Desulfotalea psychrophila</name>
    <dbReference type="NCBI Taxonomy" id="84980"/>
    <lineage>
        <taxon>Bacteria</taxon>
        <taxon>Pseudomonadati</taxon>
        <taxon>Thermodesulfobacteriota</taxon>
        <taxon>Desulfobulbia</taxon>
        <taxon>Desulfobulbales</taxon>
        <taxon>Desulfocapsaceae</taxon>
        <taxon>Desulfotalea</taxon>
    </lineage>
</organism>
<name>A0ABS3AZW0_9BACT</name>
<dbReference type="Proteomes" id="UP000717534">
    <property type="component" value="Unassembled WGS sequence"/>
</dbReference>
<proteinExistence type="predicted"/>
<evidence type="ECO:0000259" key="1">
    <source>
        <dbReference type="Pfam" id="PF10543"/>
    </source>
</evidence>